<dbReference type="Proteomes" id="UP000619457">
    <property type="component" value="Unassembled WGS sequence"/>
</dbReference>
<dbReference type="RefSeq" id="WP_052308729.1">
    <property type="nucleotide sequence ID" value="NZ_BMWX01000002.1"/>
</dbReference>
<dbReference type="GO" id="GO:0003677">
    <property type="term" value="F:DNA binding"/>
    <property type="evidence" value="ECO:0007669"/>
    <property type="project" value="UniProtKB-KW"/>
</dbReference>
<dbReference type="AlphaFoldDB" id="A0A918PT88"/>
<keyword evidence="1" id="KW-0238">DNA-binding</keyword>
<dbReference type="EMBL" id="BMWX01000002">
    <property type="protein sequence ID" value="GGZ21924.1"/>
    <property type="molecule type" value="Genomic_DNA"/>
</dbReference>
<keyword evidence="4" id="KW-1185">Reference proteome</keyword>
<dbReference type="Gene3D" id="1.10.150.130">
    <property type="match status" value="1"/>
</dbReference>
<proteinExistence type="predicted"/>
<dbReference type="InterPro" id="IPR010998">
    <property type="entry name" value="Integrase_recombinase_N"/>
</dbReference>
<evidence type="ECO:0000313" key="4">
    <source>
        <dbReference type="Proteomes" id="UP000619457"/>
    </source>
</evidence>
<dbReference type="GO" id="GO:0015074">
    <property type="term" value="P:DNA integration"/>
    <property type="evidence" value="ECO:0007669"/>
    <property type="project" value="InterPro"/>
</dbReference>
<name>A0A918PT88_9BACT</name>
<feature type="domain" description="Integrase SAM-like N-terminal" evidence="2">
    <location>
        <begin position="6"/>
        <end position="45"/>
    </location>
</feature>
<dbReference type="InterPro" id="IPR004107">
    <property type="entry name" value="Integrase_SAM-like_N"/>
</dbReference>
<gene>
    <name evidence="3" type="ORF">GCM10007049_13360</name>
</gene>
<evidence type="ECO:0000313" key="3">
    <source>
        <dbReference type="EMBL" id="GGZ21924.1"/>
    </source>
</evidence>
<comment type="caution">
    <text evidence="3">The sequence shown here is derived from an EMBL/GenBank/DDBJ whole genome shotgun (WGS) entry which is preliminary data.</text>
</comment>
<reference evidence="3" key="1">
    <citation type="journal article" date="2014" name="Int. J. Syst. Evol. Microbiol.">
        <title>Complete genome sequence of Corynebacterium casei LMG S-19264T (=DSM 44701T), isolated from a smear-ripened cheese.</title>
        <authorList>
            <consortium name="US DOE Joint Genome Institute (JGI-PGF)"/>
            <person name="Walter F."/>
            <person name="Albersmeier A."/>
            <person name="Kalinowski J."/>
            <person name="Ruckert C."/>
        </authorList>
    </citation>
    <scope>NUCLEOTIDE SEQUENCE</scope>
    <source>
        <strain evidence="3">KCTC 12368</strain>
    </source>
</reference>
<reference evidence="3" key="2">
    <citation type="submission" date="2020-09" db="EMBL/GenBank/DDBJ databases">
        <authorList>
            <person name="Sun Q."/>
            <person name="Kim S."/>
        </authorList>
    </citation>
    <scope>NUCLEOTIDE SEQUENCE</scope>
    <source>
        <strain evidence="3">KCTC 12368</strain>
    </source>
</reference>
<organism evidence="3 4">
    <name type="scientific">Echinicola pacifica</name>
    <dbReference type="NCBI Taxonomy" id="346377"/>
    <lineage>
        <taxon>Bacteria</taxon>
        <taxon>Pseudomonadati</taxon>
        <taxon>Bacteroidota</taxon>
        <taxon>Cytophagia</taxon>
        <taxon>Cytophagales</taxon>
        <taxon>Cyclobacteriaceae</taxon>
        <taxon>Echinicola</taxon>
    </lineage>
</organism>
<accession>A0A918PT88</accession>
<protein>
    <recommendedName>
        <fullName evidence="2">Integrase SAM-like N-terminal domain-containing protein</fullName>
    </recommendedName>
</protein>
<evidence type="ECO:0000259" key="2">
    <source>
        <dbReference type="Pfam" id="PF13495"/>
    </source>
</evidence>
<dbReference type="Pfam" id="PF13495">
    <property type="entry name" value="Phage_int_SAM_4"/>
    <property type="match status" value="1"/>
</dbReference>
<evidence type="ECO:0000256" key="1">
    <source>
        <dbReference type="ARBA" id="ARBA00023125"/>
    </source>
</evidence>
<sequence>MELIALYENEIRKYLQYLVHQNKSDSYLNQAINSIKFYYEVVLEMPSRFYSIESYKKAEVA</sequence>